<dbReference type="Ensembl" id="ENSCSAVT00000004511.1">
    <property type="protein sequence ID" value="ENSCSAVP00000004447.1"/>
    <property type="gene ID" value="ENSCSAVG00000002634.1"/>
</dbReference>
<dbReference type="PANTHER" id="PTHR13817">
    <property type="entry name" value="TITIN"/>
    <property type="match status" value="1"/>
</dbReference>
<dbReference type="HOGENOM" id="CLU_073500_0_0_1"/>
<dbReference type="SMART" id="SM00060">
    <property type="entry name" value="FN3"/>
    <property type="match status" value="1"/>
</dbReference>
<dbReference type="InterPro" id="IPR003598">
    <property type="entry name" value="Ig_sub2"/>
</dbReference>
<evidence type="ECO:0000313" key="6">
    <source>
        <dbReference type="Proteomes" id="UP000007875"/>
    </source>
</evidence>
<accession>H2YGJ8</accession>
<dbReference type="CDD" id="cd00063">
    <property type="entry name" value="FN3"/>
    <property type="match status" value="1"/>
</dbReference>
<dbReference type="InParanoid" id="H2YGJ8"/>
<organism evidence="5 6">
    <name type="scientific">Ciona savignyi</name>
    <name type="common">Pacific transparent sea squirt</name>
    <dbReference type="NCBI Taxonomy" id="51511"/>
    <lineage>
        <taxon>Eukaryota</taxon>
        <taxon>Metazoa</taxon>
        <taxon>Chordata</taxon>
        <taxon>Tunicata</taxon>
        <taxon>Ascidiacea</taxon>
        <taxon>Phlebobranchia</taxon>
        <taxon>Cionidae</taxon>
        <taxon>Ciona</taxon>
    </lineage>
</organism>
<dbReference type="PROSITE" id="PS50853">
    <property type="entry name" value="FN3"/>
    <property type="match status" value="1"/>
</dbReference>
<dbReference type="InterPro" id="IPR003961">
    <property type="entry name" value="FN3_dom"/>
</dbReference>
<keyword evidence="1" id="KW-0677">Repeat</keyword>
<evidence type="ECO:0000259" key="4">
    <source>
        <dbReference type="PROSITE" id="PS50853"/>
    </source>
</evidence>
<dbReference type="InterPro" id="IPR013783">
    <property type="entry name" value="Ig-like_fold"/>
</dbReference>
<evidence type="ECO:0000256" key="2">
    <source>
        <dbReference type="ARBA" id="ARBA00023319"/>
    </source>
</evidence>
<dbReference type="AlphaFoldDB" id="H2YGJ8"/>
<dbReference type="PROSITE" id="PS50835">
    <property type="entry name" value="IG_LIKE"/>
    <property type="match status" value="2"/>
</dbReference>
<dbReference type="OMA" id="AMIDCHY"/>
<evidence type="ECO:0000256" key="1">
    <source>
        <dbReference type="ARBA" id="ARBA00022737"/>
    </source>
</evidence>
<feature type="domain" description="Fibronectin type-III" evidence="4">
    <location>
        <begin position="242"/>
        <end position="328"/>
    </location>
</feature>
<dbReference type="Proteomes" id="UP000007875">
    <property type="component" value="Unassembled WGS sequence"/>
</dbReference>
<feature type="domain" description="Ig-like" evidence="3">
    <location>
        <begin position="151"/>
        <end position="234"/>
    </location>
</feature>
<proteinExistence type="predicted"/>
<dbReference type="SMART" id="SM00408">
    <property type="entry name" value="IGc2"/>
    <property type="match status" value="2"/>
</dbReference>
<reference evidence="5" key="2">
    <citation type="submission" date="2025-08" db="UniProtKB">
        <authorList>
            <consortium name="Ensembl"/>
        </authorList>
    </citation>
    <scope>IDENTIFICATION</scope>
</reference>
<dbReference type="eggNOG" id="KOG3510">
    <property type="taxonomic scope" value="Eukaryota"/>
</dbReference>
<dbReference type="SUPFAM" id="SSF48726">
    <property type="entry name" value="Immunoglobulin"/>
    <property type="match status" value="3"/>
</dbReference>
<dbReference type="GeneTree" id="ENSGT00940000162700"/>
<dbReference type="InterPro" id="IPR036116">
    <property type="entry name" value="FN3_sf"/>
</dbReference>
<dbReference type="PANTHER" id="PTHR13817:SF73">
    <property type="entry name" value="FIBRONECTIN TYPE-III DOMAIN-CONTAINING PROTEIN"/>
    <property type="match status" value="1"/>
</dbReference>
<sequence>VSSSKAIKRRYNILDDQTLYIYDVILSDKGSVTCEASNGYGPPIRATATLTVEFRARVNQMLPVAYAGISLPLKLYCPAIAEPPLNSISWEKDGNNLRVQQNPRFSTDGNGSLIIHSVDHRDAGEYTCTPYNIVGTVGRSPPTRVLIRDPPVFTTSPKSIYERIIGTTLSIPCAGNGDPFPAISWRKLSPGFAPKFCVDGGNLSIASLRKSHHGVWQCVLSNPVADVTTDVMVFVKNTTPHAVNNFTAHALGDSSVQVRWTPGYNGGFPQYFTLWYKRVDQGDHTWMTVSIKNGDGTVVRNLISATLYQFSVIPENQKGKGPFSDTIT</sequence>
<feature type="domain" description="Ig-like" evidence="3">
    <location>
        <begin position="42"/>
        <end position="146"/>
    </location>
</feature>
<dbReference type="InterPro" id="IPR050964">
    <property type="entry name" value="Striated_Muscle_Regulatory"/>
</dbReference>
<dbReference type="SUPFAM" id="SSF49265">
    <property type="entry name" value="Fibronectin type III"/>
    <property type="match status" value="1"/>
</dbReference>
<dbReference type="SMART" id="SM00409">
    <property type="entry name" value="IG"/>
    <property type="match status" value="2"/>
</dbReference>
<keyword evidence="2" id="KW-0393">Immunoglobulin domain</keyword>
<dbReference type="Pfam" id="PF13927">
    <property type="entry name" value="Ig_3"/>
    <property type="match status" value="2"/>
</dbReference>
<dbReference type="Pfam" id="PF00041">
    <property type="entry name" value="fn3"/>
    <property type="match status" value="1"/>
</dbReference>
<dbReference type="Gene3D" id="2.60.40.10">
    <property type="entry name" value="Immunoglobulins"/>
    <property type="match status" value="4"/>
</dbReference>
<dbReference type="STRING" id="51511.ENSCSAVP00000004447"/>
<dbReference type="InterPro" id="IPR003599">
    <property type="entry name" value="Ig_sub"/>
</dbReference>
<reference evidence="6" key="1">
    <citation type="submission" date="2003-08" db="EMBL/GenBank/DDBJ databases">
        <authorList>
            <person name="Birren B."/>
            <person name="Nusbaum C."/>
            <person name="Abebe A."/>
            <person name="Abouelleil A."/>
            <person name="Adekoya E."/>
            <person name="Ait-zahra M."/>
            <person name="Allen N."/>
            <person name="Allen T."/>
            <person name="An P."/>
            <person name="Anderson M."/>
            <person name="Anderson S."/>
            <person name="Arachchi H."/>
            <person name="Armbruster J."/>
            <person name="Bachantsang P."/>
            <person name="Baldwin J."/>
            <person name="Barry A."/>
            <person name="Bayul T."/>
            <person name="Blitshsteyn B."/>
            <person name="Bloom T."/>
            <person name="Blye J."/>
            <person name="Boguslavskiy L."/>
            <person name="Borowsky M."/>
            <person name="Boukhgalter B."/>
            <person name="Brunache A."/>
            <person name="Butler J."/>
            <person name="Calixte N."/>
            <person name="Calvo S."/>
            <person name="Camarata J."/>
            <person name="Campo K."/>
            <person name="Chang J."/>
            <person name="Cheshatsang Y."/>
            <person name="Citroen M."/>
            <person name="Collymore A."/>
            <person name="Considine T."/>
            <person name="Cook A."/>
            <person name="Cooke P."/>
            <person name="Corum B."/>
            <person name="Cuomo C."/>
            <person name="David R."/>
            <person name="Dawoe T."/>
            <person name="Degray S."/>
            <person name="Dodge S."/>
            <person name="Dooley K."/>
            <person name="Dorje P."/>
            <person name="Dorjee K."/>
            <person name="Dorris L."/>
            <person name="Duffey N."/>
            <person name="Dupes A."/>
            <person name="Elkins T."/>
            <person name="Engels R."/>
            <person name="Erickson J."/>
            <person name="Farina A."/>
            <person name="Faro S."/>
            <person name="Ferreira P."/>
            <person name="Fischer H."/>
            <person name="Fitzgerald M."/>
            <person name="Foley K."/>
            <person name="Gage D."/>
            <person name="Galagan J."/>
            <person name="Gearin G."/>
            <person name="Gnerre S."/>
            <person name="Gnirke A."/>
            <person name="Goyette A."/>
            <person name="Graham J."/>
            <person name="Grandbois E."/>
            <person name="Gyaltsen K."/>
            <person name="Hafez N."/>
            <person name="Hagopian D."/>
            <person name="Hagos B."/>
            <person name="Hall J."/>
            <person name="Hatcher B."/>
            <person name="Heller A."/>
            <person name="Higgins H."/>
            <person name="Honan T."/>
            <person name="Horn A."/>
            <person name="Houde N."/>
            <person name="Hughes L."/>
            <person name="Hulme W."/>
            <person name="Husby E."/>
            <person name="Iliev I."/>
            <person name="Jaffe D."/>
            <person name="Jones C."/>
            <person name="Kamal M."/>
            <person name="Kamat A."/>
            <person name="Kamvysselis M."/>
            <person name="Karlsson E."/>
            <person name="Kells C."/>
            <person name="Kieu A."/>
            <person name="Kisner P."/>
            <person name="Kodira C."/>
            <person name="Kulbokas E."/>
            <person name="Labutti K."/>
            <person name="Lama D."/>
            <person name="Landers T."/>
            <person name="Leger J."/>
            <person name="Levine S."/>
            <person name="Lewis D."/>
            <person name="Lewis T."/>
            <person name="Lindblad-toh K."/>
            <person name="Liu X."/>
            <person name="Lokyitsang T."/>
            <person name="Lokyitsang Y."/>
            <person name="Lucien O."/>
            <person name="Lui A."/>
            <person name="Ma L.J."/>
            <person name="Mabbitt R."/>
            <person name="Macdonald J."/>
            <person name="Maclean C."/>
            <person name="Major J."/>
            <person name="Manning J."/>
            <person name="Marabella R."/>
            <person name="Maru K."/>
            <person name="Matthews C."/>
            <person name="Mauceli E."/>
            <person name="Mccarthy M."/>
            <person name="Mcdonough S."/>
            <person name="Mcghee T."/>
            <person name="Meldrim J."/>
            <person name="Meneus L."/>
            <person name="Mesirov J."/>
            <person name="Mihalev A."/>
            <person name="Mihova T."/>
            <person name="Mikkelsen T."/>
            <person name="Mlenga V."/>
            <person name="Moru K."/>
            <person name="Mozes J."/>
            <person name="Mulrain L."/>
            <person name="Munson G."/>
            <person name="Naylor J."/>
            <person name="Newes C."/>
            <person name="Nguyen C."/>
            <person name="Nguyen N."/>
            <person name="Nguyen T."/>
            <person name="Nicol R."/>
            <person name="Nielsen C."/>
            <person name="Nizzari M."/>
            <person name="Norbu C."/>
            <person name="Norbu N."/>
            <person name="O'donnell P."/>
            <person name="Okoawo O."/>
            <person name="O'leary S."/>
            <person name="Omotosho B."/>
            <person name="O'neill K."/>
            <person name="Osman S."/>
            <person name="Parker S."/>
            <person name="Perrin D."/>
            <person name="Phunkhang P."/>
            <person name="Piqani B."/>
            <person name="Purcell S."/>
            <person name="Rachupka T."/>
            <person name="Ramasamy U."/>
            <person name="Rameau R."/>
            <person name="Ray V."/>
            <person name="Raymond C."/>
            <person name="Retta R."/>
            <person name="Richardson S."/>
            <person name="Rise C."/>
            <person name="Rodriguez J."/>
            <person name="Rogers J."/>
            <person name="Rogov P."/>
            <person name="Rutman M."/>
            <person name="Schupbach R."/>
            <person name="Seaman C."/>
            <person name="Settipalli S."/>
            <person name="Sharpe T."/>
            <person name="Sheridan J."/>
            <person name="Sherpa N."/>
            <person name="Shi J."/>
            <person name="Smirnov S."/>
            <person name="Smith C."/>
            <person name="Sougnez C."/>
            <person name="Spencer B."/>
            <person name="Stalker J."/>
            <person name="Stange-thomann N."/>
            <person name="Stavropoulos S."/>
            <person name="Stetson K."/>
            <person name="Stone C."/>
            <person name="Stone S."/>
            <person name="Stubbs M."/>
            <person name="Talamas J."/>
            <person name="Tchuinga P."/>
            <person name="Tenzing P."/>
            <person name="Tesfaye S."/>
            <person name="Theodore J."/>
            <person name="Thoulutsang Y."/>
            <person name="Topham K."/>
            <person name="Towey S."/>
            <person name="Tsamla T."/>
            <person name="Tsomo N."/>
            <person name="Vallee D."/>
            <person name="Vassiliev H."/>
            <person name="Venkataraman V."/>
            <person name="Vinson J."/>
            <person name="Vo A."/>
            <person name="Wade C."/>
            <person name="Wang S."/>
            <person name="Wangchuk T."/>
            <person name="Wangdi T."/>
            <person name="Whittaker C."/>
            <person name="Wilkinson J."/>
            <person name="Wu Y."/>
            <person name="Wyman D."/>
            <person name="Yadav S."/>
            <person name="Yang S."/>
            <person name="Yang X."/>
            <person name="Yeager S."/>
            <person name="Yee E."/>
            <person name="Young G."/>
            <person name="Zainoun J."/>
            <person name="Zembeck L."/>
            <person name="Zimmer A."/>
            <person name="Zody M."/>
            <person name="Lander E."/>
        </authorList>
    </citation>
    <scope>NUCLEOTIDE SEQUENCE [LARGE SCALE GENOMIC DNA]</scope>
</reference>
<protein>
    <submittedName>
        <fullName evidence="5">Uncharacterized protein</fullName>
    </submittedName>
</protein>
<name>H2YGJ8_CIOSA</name>
<dbReference type="InterPro" id="IPR036179">
    <property type="entry name" value="Ig-like_dom_sf"/>
</dbReference>
<evidence type="ECO:0000259" key="3">
    <source>
        <dbReference type="PROSITE" id="PS50835"/>
    </source>
</evidence>
<evidence type="ECO:0000313" key="5">
    <source>
        <dbReference type="Ensembl" id="ENSCSAVP00000004447.1"/>
    </source>
</evidence>
<keyword evidence="6" id="KW-1185">Reference proteome</keyword>
<dbReference type="InterPro" id="IPR007110">
    <property type="entry name" value="Ig-like_dom"/>
</dbReference>
<reference evidence="5" key="3">
    <citation type="submission" date="2025-09" db="UniProtKB">
        <authorList>
            <consortium name="Ensembl"/>
        </authorList>
    </citation>
    <scope>IDENTIFICATION</scope>
</reference>